<proteinExistence type="predicted"/>
<dbReference type="Proteomes" id="UP001170379">
    <property type="component" value="Unassembled WGS sequence"/>
</dbReference>
<keyword evidence="2" id="KW-1185">Reference proteome</keyword>
<name>A0ABT7C9J8_9MICO</name>
<organism evidence="1 2">
    <name type="scientific">Gulosibacter molinativorax</name>
    <dbReference type="NCBI Taxonomy" id="256821"/>
    <lineage>
        <taxon>Bacteria</taxon>
        <taxon>Bacillati</taxon>
        <taxon>Actinomycetota</taxon>
        <taxon>Actinomycetes</taxon>
        <taxon>Micrococcales</taxon>
        <taxon>Microbacteriaceae</taxon>
        <taxon>Gulosibacter</taxon>
    </lineage>
</organism>
<evidence type="ECO:0000313" key="2">
    <source>
        <dbReference type="Proteomes" id="UP001170379"/>
    </source>
</evidence>
<comment type="caution">
    <text evidence="1">The sequence shown here is derived from an EMBL/GenBank/DDBJ whole genome shotgun (WGS) entry which is preliminary data.</text>
</comment>
<gene>
    <name evidence="1" type="ORF">C7K25_11020</name>
</gene>
<sequence>MTSSDESSASKGVAAALDEGFESQEATVVGKLQSVKLDTHRLQVTDDFGNTIPLPNVENDDECRALIEQYVSAVGIPERDSDGRISQIGAAIIQQAPPLPVSPGVRKAVPLEELLAGAPGPARGGVPGLTEEETVAFLEAIGR</sequence>
<reference evidence="1" key="1">
    <citation type="submission" date="2018-03" db="EMBL/GenBank/DDBJ databases">
        <authorList>
            <person name="Nunes O.C."/>
            <person name="Lopes A.R."/>
            <person name="Froufe H."/>
            <person name="Munoz-Merida A."/>
            <person name="Barroso C."/>
            <person name="Egas C."/>
        </authorList>
    </citation>
    <scope>NUCLEOTIDE SEQUENCE</scope>
    <source>
        <strain evidence="1">ON4</strain>
    </source>
</reference>
<dbReference type="EMBL" id="PXVD01000017">
    <property type="protein sequence ID" value="MDJ1371891.1"/>
    <property type="molecule type" value="Genomic_DNA"/>
</dbReference>
<accession>A0ABT7C9J8</accession>
<reference evidence="1" key="2">
    <citation type="journal article" date="2022" name="Sci. Rep.">
        <title>In silico prediction of the enzymes involved in the degradation of the herbicide molinate by Gulosibacter molinativorax ON4T.</title>
        <authorList>
            <person name="Lopes A.R."/>
            <person name="Bunin E."/>
            <person name="Viana A.T."/>
            <person name="Froufe H."/>
            <person name="Munoz-Merida A."/>
            <person name="Pinho D."/>
            <person name="Figueiredo J."/>
            <person name="Barroso C."/>
            <person name="Vaz-Moreira I."/>
            <person name="Bellanger X."/>
            <person name="Egas C."/>
            <person name="Nunes O.C."/>
        </authorList>
    </citation>
    <scope>NUCLEOTIDE SEQUENCE</scope>
    <source>
        <strain evidence="1">ON4</strain>
    </source>
</reference>
<protein>
    <submittedName>
        <fullName evidence="1">Uncharacterized protein</fullName>
    </submittedName>
</protein>
<evidence type="ECO:0000313" key="1">
    <source>
        <dbReference type="EMBL" id="MDJ1371891.1"/>
    </source>
</evidence>